<feature type="signal peptide" evidence="1">
    <location>
        <begin position="1"/>
        <end position="28"/>
    </location>
</feature>
<sequence>MYSIKKKKGFLCLIILGFSLSGCGSNNATDNGDLTSEESGHDTEQNQDQLTTFEKDSENLIGNGIVLPDYEAEDDLDAQSFLDILSQALSVLDIKMDTSLYNPNANENEAIKNMIMLGIYQSHFIEGEEWINHPLDYGTAGYWLLKTQDTIQERTNREPLATPEDLIQRINVSTALHFWTKEDVEVPVYALDEVLEEDSAHDQPLTKIRASEILVTAYEESIGEIPLAEAPRLTDTDNLFAQKAAVDFYWIENNQLHPEETGDWHDWAFLSASTYDRNIRMELGLEETVVSYGAALSSVSRLLKEYEKASHDKLEEKLVLNERPYDWHVYQHETGDYSDVNCMPSCVEMALLYQGKKEVPSTEFLRNENLNNGEGWQDGLAETVMLQYGLTFETDWDVELNNMMDYLENGNILYVMHGQPELEIGHSVIIKGYWQIGDKVQFILSDPAENLNGRFGYTDSLKEAESLISLIQSHIPRYFIIPSEPTSGNI</sequence>
<proteinExistence type="predicted"/>
<keyword evidence="3" id="KW-1185">Reference proteome</keyword>
<feature type="chain" id="PRO_5045350546" description="Peptidase C39-like domain-containing protein" evidence="1">
    <location>
        <begin position="29"/>
        <end position="490"/>
    </location>
</feature>
<reference evidence="2 3" key="1">
    <citation type="journal article" date="2019" name="Int. J. Syst. Evol. Microbiol.">
        <title>The Global Catalogue of Microorganisms (GCM) 10K type strain sequencing project: providing services to taxonomists for standard genome sequencing and annotation.</title>
        <authorList>
            <consortium name="The Broad Institute Genomics Platform"/>
            <consortium name="The Broad Institute Genome Sequencing Center for Infectious Disease"/>
            <person name="Wu L."/>
            <person name="Ma J."/>
        </authorList>
    </citation>
    <scope>NUCLEOTIDE SEQUENCE [LARGE SCALE GENOMIC DNA]</scope>
    <source>
        <strain evidence="2 3">JCM 12662</strain>
    </source>
</reference>
<dbReference type="PROSITE" id="PS51257">
    <property type="entry name" value="PROKAR_LIPOPROTEIN"/>
    <property type="match status" value="1"/>
</dbReference>
<accession>A0ABN0X044</accession>
<dbReference type="Proteomes" id="UP001501166">
    <property type="component" value="Unassembled WGS sequence"/>
</dbReference>
<evidence type="ECO:0000313" key="2">
    <source>
        <dbReference type="EMBL" id="GAA0351574.1"/>
    </source>
</evidence>
<protein>
    <recommendedName>
        <fullName evidence="4">Peptidase C39-like domain-containing protein</fullName>
    </recommendedName>
</protein>
<name>A0ABN0X044_9LACT</name>
<organism evidence="2 3">
    <name type="scientific">Alkalibacterium iburiense</name>
    <dbReference type="NCBI Taxonomy" id="290589"/>
    <lineage>
        <taxon>Bacteria</taxon>
        <taxon>Bacillati</taxon>
        <taxon>Bacillota</taxon>
        <taxon>Bacilli</taxon>
        <taxon>Lactobacillales</taxon>
        <taxon>Carnobacteriaceae</taxon>
        <taxon>Alkalibacterium</taxon>
    </lineage>
</organism>
<dbReference type="EMBL" id="BAAACW010000007">
    <property type="protein sequence ID" value="GAA0351574.1"/>
    <property type="molecule type" value="Genomic_DNA"/>
</dbReference>
<gene>
    <name evidence="2" type="ORF">GCM10008932_00900</name>
</gene>
<evidence type="ECO:0000313" key="3">
    <source>
        <dbReference type="Proteomes" id="UP001501166"/>
    </source>
</evidence>
<comment type="caution">
    <text evidence="2">The sequence shown here is derived from an EMBL/GenBank/DDBJ whole genome shotgun (WGS) entry which is preliminary data.</text>
</comment>
<evidence type="ECO:0008006" key="4">
    <source>
        <dbReference type="Google" id="ProtNLM"/>
    </source>
</evidence>
<dbReference type="RefSeq" id="WP_343752870.1">
    <property type="nucleotide sequence ID" value="NZ_BAAACW010000007.1"/>
</dbReference>
<keyword evidence="1" id="KW-0732">Signal</keyword>
<evidence type="ECO:0000256" key="1">
    <source>
        <dbReference type="SAM" id="SignalP"/>
    </source>
</evidence>